<reference evidence="2 3" key="1">
    <citation type="submission" date="2018-06" db="EMBL/GenBank/DDBJ databases">
        <authorList>
            <consortium name="Pathogen Informatics"/>
            <person name="Doyle S."/>
        </authorList>
    </citation>
    <scope>NUCLEOTIDE SEQUENCE [LARGE SCALE GENOMIC DNA]</scope>
    <source>
        <strain evidence="2 3">NCTC10994</strain>
    </source>
</reference>
<dbReference type="AlphaFoldDB" id="A0A2X4TP66"/>
<proteinExistence type="predicted"/>
<dbReference type="EMBL" id="LS483468">
    <property type="protein sequence ID" value="SQI28703.1"/>
    <property type="molecule type" value="Genomic_DNA"/>
</dbReference>
<dbReference type="STRING" id="1219011.GCA_001895045_00174"/>
<dbReference type="KEGG" id="rcr:NCTC10994_00454"/>
<name>A0A2X4TP66_9NOCA</name>
<sequence length="219" mass="24378">MARPHLHRHRRGPDHDSHEHSDSGHQDPAPHTHHDHHKSMHNARRPGRERRTPKSGSLLVRSRCEVWDGCVRERRWSTMSLLEWGTRYALTSDATRRCRHAGGAVAALRVSVSPRGRTRQSCEVPQITASSRPAPVQDGPSWRSVGENQDVPKPVSKTGVSKQPREPAEIASKPAMSVSEQSRDHAVRQCGGYRHTRQGSAQLEGEAIVDPGSAGRQRL</sequence>
<protein>
    <submittedName>
        <fullName evidence="2">Uncharacterized protein</fullName>
    </submittedName>
</protein>
<gene>
    <name evidence="2" type="ORF">NCTC10994_00454</name>
</gene>
<evidence type="ECO:0000313" key="3">
    <source>
        <dbReference type="Proteomes" id="UP000249091"/>
    </source>
</evidence>
<feature type="compositionally biased region" description="Basic residues" evidence="1">
    <location>
        <begin position="33"/>
        <end position="53"/>
    </location>
</feature>
<organism evidence="2 3">
    <name type="scientific">Rhodococcus coprophilus</name>
    <dbReference type="NCBI Taxonomy" id="38310"/>
    <lineage>
        <taxon>Bacteria</taxon>
        <taxon>Bacillati</taxon>
        <taxon>Actinomycetota</taxon>
        <taxon>Actinomycetes</taxon>
        <taxon>Mycobacteriales</taxon>
        <taxon>Nocardiaceae</taxon>
        <taxon>Rhodococcus</taxon>
    </lineage>
</organism>
<feature type="compositionally biased region" description="Basic and acidic residues" evidence="1">
    <location>
        <begin position="13"/>
        <end position="32"/>
    </location>
</feature>
<feature type="region of interest" description="Disordered" evidence="1">
    <location>
        <begin position="117"/>
        <end position="219"/>
    </location>
</feature>
<feature type="compositionally biased region" description="Basic residues" evidence="1">
    <location>
        <begin position="1"/>
        <end position="12"/>
    </location>
</feature>
<evidence type="ECO:0000313" key="2">
    <source>
        <dbReference type="EMBL" id="SQI28703.1"/>
    </source>
</evidence>
<feature type="region of interest" description="Disordered" evidence="1">
    <location>
        <begin position="1"/>
        <end position="56"/>
    </location>
</feature>
<accession>A0A2X4TP66</accession>
<dbReference type="Proteomes" id="UP000249091">
    <property type="component" value="Chromosome 1"/>
</dbReference>
<keyword evidence="3" id="KW-1185">Reference proteome</keyword>
<feature type="compositionally biased region" description="Polar residues" evidence="1">
    <location>
        <begin position="119"/>
        <end position="131"/>
    </location>
</feature>
<evidence type="ECO:0000256" key="1">
    <source>
        <dbReference type="SAM" id="MobiDB-lite"/>
    </source>
</evidence>